<evidence type="ECO:0000313" key="1">
    <source>
        <dbReference type="EMBL" id="GEP85561.1"/>
    </source>
</evidence>
<sequence>MNRTQFLTSIYNHTILNCTKSIYITSDDKELRVDASNVI</sequence>
<organism evidence="1 2">
    <name type="scientific">Staphylococcus piscifermentans</name>
    <dbReference type="NCBI Taxonomy" id="70258"/>
    <lineage>
        <taxon>Bacteria</taxon>
        <taxon>Bacillati</taxon>
        <taxon>Bacillota</taxon>
        <taxon>Bacilli</taxon>
        <taxon>Bacillales</taxon>
        <taxon>Staphylococcaceae</taxon>
        <taxon>Staphylococcus</taxon>
    </lineage>
</organism>
<reference evidence="1 2" key="1">
    <citation type="submission" date="2019-07" db="EMBL/GenBank/DDBJ databases">
        <title>Whole genome shotgun sequence of Staphylococcus piscifermentans NBRC 109625.</title>
        <authorList>
            <person name="Hosoyama A."/>
            <person name="Uohara A."/>
            <person name="Ohji S."/>
            <person name="Ichikawa N."/>
        </authorList>
    </citation>
    <scope>NUCLEOTIDE SEQUENCE [LARGE SCALE GENOMIC DNA]</scope>
    <source>
        <strain evidence="1 2">NBRC 109625</strain>
    </source>
</reference>
<comment type="caution">
    <text evidence="1">The sequence shown here is derived from an EMBL/GenBank/DDBJ whole genome shotgun (WGS) entry which is preliminary data.</text>
</comment>
<evidence type="ECO:0000313" key="2">
    <source>
        <dbReference type="Proteomes" id="UP000321736"/>
    </source>
</evidence>
<gene>
    <name evidence="1" type="ORF">SPI02_21460</name>
</gene>
<proteinExistence type="predicted"/>
<accession>A0A512QQ54</accession>
<keyword evidence="2" id="KW-1185">Reference proteome</keyword>
<dbReference type="AlphaFoldDB" id="A0A512QQ54"/>
<name>A0A512QQ54_9STAP</name>
<dbReference type="Proteomes" id="UP000321736">
    <property type="component" value="Unassembled WGS sequence"/>
</dbReference>
<dbReference type="EMBL" id="BKAR01000034">
    <property type="protein sequence ID" value="GEP85561.1"/>
    <property type="molecule type" value="Genomic_DNA"/>
</dbReference>
<protein>
    <submittedName>
        <fullName evidence="1">Uncharacterized protein</fullName>
    </submittedName>
</protein>